<dbReference type="Proteomes" id="UP000825890">
    <property type="component" value="Unassembled WGS sequence"/>
</dbReference>
<name>A0A9P3CS13_9PEZI</name>
<feature type="region of interest" description="Disordered" evidence="1">
    <location>
        <begin position="394"/>
        <end position="419"/>
    </location>
</feature>
<protein>
    <submittedName>
        <fullName evidence="2">Uncharacterized protein</fullName>
    </submittedName>
</protein>
<dbReference type="GeneID" id="68293476"/>
<sequence>MEYHPQIDDEKAEAADYEAAEAVREQPVAKKHLQEILNVLKTGRLLHGLPEATLSFLLSVASEPAKDRAKIAAEDAAETRKHLKVVLDLFRARNIMVHINVPLGTMWFIEKMNSQPPKESLGRSLTEVAMKQEHLNNILTLLTRRNLLLKLPDATTLFMLKHTPNAVNTIHQQMDGDDYGNEGYGERYSDDRDAYLRNLVLMSRLPGGADTAFELATQCAVPEMWGYGDTTCNGYLQRLDHFALGIVCEEFRHDPMLEDDGTCHLKSYVDVILREPPWEEFAWDSVKELMQEVQGNTRRWRKWPDARREALKHLLHEHDAESVARRVWFSLTLRYLYAIHLKRVANFLIPRIAGHLLPVELQDTIATFYYDEEFFLEVPIIAQKNAPTTSLVKEEVEDPENVDGGHTLTEESGSDDTEL</sequence>
<accession>A0A9P3CS13</accession>
<gene>
    <name evidence="2" type="ORF">CKM354_000790100</name>
</gene>
<dbReference type="EMBL" id="BOLY01000005">
    <property type="protein sequence ID" value="GIZ44710.1"/>
    <property type="molecule type" value="Genomic_DNA"/>
</dbReference>
<dbReference type="AlphaFoldDB" id="A0A9P3CS13"/>
<organism evidence="2 3">
    <name type="scientific">Cercospora kikuchii</name>
    <dbReference type="NCBI Taxonomy" id="84275"/>
    <lineage>
        <taxon>Eukaryota</taxon>
        <taxon>Fungi</taxon>
        <taxon>Dikarya</taxon>
        <taxon>Ascomycota</taxon>
        <taxon>Pezizomycotina</taxon>
        <taxon>Dothideomycetes</taxon>
        <taxon>Dothideomycetidae</taxon>
        <taxon>Mycosphaerellales</taxon>
        <taxon>Mycosphaerellaceae</taxon>
        <taxon>Cercospora</taxon>
    </lineage>
</organism>
<evidence type="ECO:0000256" key="1">
    <source>
        <dbReference type="SAM" id="MobiDB-lite"/>
    </source>
</evidence>
<reference evidence="2 3" key="1">
    <citation type="submission" date="2021-01" db="EMBL/GenBank/DDBJ databases">
        <title>Cercospora kikuchii MAFF 305040 whole genome shotgun sequence.</title>
        <authorList>
            <person name="Kashiwa T."/>
            <person name="Suzuki T."/>
        </authorList>
    </citation>
    <scope>NUCLEOTIDE SEQUENCE [LARGE SCALE GENOMIC DNA]</scope>
    <source>
        <strain evidence="2 3">MAFF 305040</strain>
    </source>
</reference>
<comment type="caution">
    <text evidence="2">The sequence shown here is derived from an EMBL/GenBank/DDBJ whole genome shotgun (WGS) entry which is preliminary data.</text>
</comment>
<dbReference type="RefSeq" id="XP_044659197.1">
    <property type="nucleotide sequence ID" value="XM_044803262.1"/>
</dbReference>
<dbReference type="OrthoDB" id="10551054at2759"/>
<keyword evidence="3" id="KW-1185">Reference proteome</keyword>
<evidence type="ECO:0000313" key="3">
    <source>
        <dbReference type="Proteomes" id="UP000825890"/>
    </source>
</evidence>
<evidence type="ECO:0000313" key="2">
    <source>
        <dbReference type="EMBL" id="GIZ44710.1"/>
    </source>
</evidence>
<proteinExistence type="predicted"/>